<keyword evidence="3" id="KW-0378">Hydrolase</keyword>
<keyword evidence="1" id="KW-0472">Membrane</keyword>
<keyword evidence="4" id="KW-1185">Reference proteome</keyword>
<evidence type="ECO:0000256" key="1">
    <source>
        <dbReference type="SAM" id="Phobius"/>
    </source>
</evidence>
<dbReference type="InterPro" id="IPR011105">
    <property type="entry name" value="Cell_wall_hydrolase_SleB"/>
</dbReference>
<dbReference type="GO" id="GO:0016787">
    <property type="term" value="F:hydrolase activity"/>
    <property type="evidence" value="ECO:0007669"/>
    <property type="project" value="UniProtKB-KW"/>
</dbReference>
<accession>A0ABV7M877</accession>
<sequence>MTGEGETELLQARKPTKIKGLKRSLSLILVIVAVISATMLMSRQDEVVASVEVWASDIFEQAALERAEVPDAVVVSAIDLLDEAGFDGRAISTDLLLAGVPSNLFSLPNYSPFELSEEQKKERNCLAQAIYYEARNQPVLGRIAVADVVLNRVADRRFPSTICGVVFQGQGKSYGCQFSFACDGSLNRPREPRAWDRAEALADVIYRGFRPPLTNFATFYHADYVDPYWAKAFDQTRVIGDHIFFRPPGTLKLAANRLGIDLEELSS</sequence>
<name>A0ABV7M877_9PROT</name>
<dbReference type="Gene3D" id="1.10.10.2520">
    <property type="entry name" value="Cell wall hydrolase SleB, domain 1"/>
    <property type="match status" value="1"/>
</dbReference>
<keyword evidence="1" id="KW-1133">Transmembrane helix</keyword>
<dbReference type="Pfam" id="PF07486">
    <property type="entry name" value="Hydrolase_2"/>
    <property type="match status" value="1"/>
</dbReference>
<evidence type="ECO:0000313" key="3">
    <source>
        <dbReference type="EMBL" id="MFC3301593.1"/>
    </source>
</evidence>
<protein>
    <submittedName>
        <fullName evidence="3">Cell wall hydrolase</fullName>
    </submittedName>
</protein>
<proteinExistence type="predicted"/>
<feature type="domain" description="Cell wall hydrolase SleB" evidence="2">
    <location>
        <begin position="137"/>
        <end position="245"/>
    </location>
</feature>
<dbReference type="InterPro" id="IPR042047">
    <property type="entry name" value="SleB_dom1"/>
</dbReference>
<dbReference type="Proteomes" id="UP001595607">
    <property type="component" value="Unassembled WGS sequence"/>
</dbReference>
<feature type="transmembrane region" description="Helical" evidence="1">
    <location>
        <begin position="24"/>
        <end position="42"/>
    </location>
</feature>
<dbReference type="RefSeq" id="WP_229786067.1">
    <property type="nucleotide sequence ID" value="NZ_BMXU01000001.1"/>
</dbReference>
<keyword evidence="1" id="KW-0812">Transmembrane</keyword>
<dbReference type="EMBL" id="JBHRVA010000002">
    <property type="protein sequence ID" value="MFC3301593.1"/>
    <property type="molecule type" value="Genomic_DNA"/>
</dbReference>
<organism evidence="3 4">
    <name type="scientific">Parvularcula lutaonensis</name>
    <dbReference type="NCBI Taxonomy" id="491923"/>
    <lineage>
        <taxon>Bacteria</taxon>
        <taxon>Pseudomonadati</taxon>
        <taxon>Pseudomonadota</taxon>
        <taxon>Alphaproteobacteria</taxon>
        <taxon>Parvularculales</taxon>
        <taxon>Parvularculaceae</taxon>
        <taxon>Parvularcula</taxon>
    </lineage>
</organism>
<reference evidence="4" key="1">
    <citation type="journal article" date="2019" name="Int. J. Syst. Evol. Microbiol.">
        <title>The Global Catalogue of Microorganisms (GCM) 10K type strain sequencing project: providing services to taxonomists for standard genome sequencing and annotation.</title>
        <authorList>
            <consortium name="The Broad Institute Genomics Platform"/>
            <consortium name="The Broad Institute Genome Sequencing Center for Infectious Disease"/>
            <person name="Wu L."/>
            <person name="Ma J."/>
        </authorList>
    </citation>
    <scope>NUCLEOTIDE SEQUENCE [LARGE SCALE GENOMIC DNA]</scope>
    <source>
        <strain evidence="4">KCTC 22245</strain>
    </source>
</reference>
<evidence type="ECO:0000313" key="4">
    <source>
        <dbReference type="Proteomes" id="UP001595607"/>
    </source>
</evidence>
<comment type="caution">
    <text evidence="3">The sequence shown here is derived from an EMBL/GenBank/DDBJ whole genome shotgun (WGS) entry which is preliminary data.</text>
</comment>
<evidence type="ECO:0000259" key="2">
    <source>
        <dbReference type="Pfam" id="PF07486"/>
    </source>
</evidence>
<gene>
    <name evidence="3" type="ORF">ACFONP_02455</name>
</gene>